<dbReference type="GO" id="GO:0008094">
    <property type="term" value="F:ATP-dependent activity, acting on DNA"/>
    <property type="evidence" value="ECO:0007669"/>
    <property type="project" value="TreeGrafter"/>
</dbReference>
<proteinExistence type="predicted"/>
<evidence type="ECO:0000256" key="3">
    <source>
        <dbReference type="SAM" id="MobiDB-lite"/>
    </source>
</evidence>
<dbReference type="Gene3D" id="3.40.50.300">
    <property type="entry name" value="P-loop containing nucleotide triphosphate hydrolases"/>
    <property type="match status" value="1"/>
</dbReference>
<reference evidence="4 5" key="1">
    <citation type="journal article" date="2013" name="PLoS Genet.">
        <title>The genome and development-dependent transcriptomes of Pyronema confluens: a window into fungal evolution.</title>
        <authorList>
            <person name="Traeger S."/>
            <person name="Altegoer F."/>
            <person name="Freitag M."/>
            <person name="Gabaldon T."/>
            <person name="Kempken F."/>
            <person name="Kumar A."/>
            <person name="Marcet-Houben M."/>
            <person name="Poggeler S."/>
            <person name="Stajich J.E."/>
            <person name="Nowrousian M."/>
        </authorList>
    </citation>
    <scope>NUCLEOTIDE SEQUENCE [LARGE SCALE GENOMIC DNA]</scope>
    <source>
        <strain evidence="5">CBS 100304</strain>
        <tissue evidence="4">Vegetative mycelium</tissue>
    </source>
</reference>
<keyword evidence="2" id="KW-0539">Nucleus</keyword>
<dbReference type="SUPFAM" id="SSF52540">
    <property type="entry name" value="P-loop containing nucleoside triphosphate hydrolases"/>
    <property type="match status" value="1"/>
</dbReference>
<dbReference type="InterPro" id="IPR027417">
    <property type="entry name" value="P-loop_NTPase"/>
</dbReference>
<accession>U4L519</accession>
<dbReference type="GO" id="GO:0005657">
    <property type="term" value="C:replication fork"/>
    <property type="evidence" value="ECO:0007669"/>
    <property type="project" value="TreeGrafter"/>
</dbReference>
<organism evidence="4 5">
    <name type="scientific">Pyronema omphalodes (strain CBS 100304)</name>
    <name type="common">Pyronema confluens</name>
    <dbReference type="NCBI Taxonomy" id="1076935"/>
    <lineage>
        <taxon>Eukaryota</taxon>
        <taxon>Fungi</taxon>
        <taxon>Dikarya</taxon>
        <taxon>Ascomycota</taxon>
        <taxon>Pezizomycotina</taxon>
        <taxon>Pezizomycetes</taxon>
        <taxon>Pezizales</taxon>
        <taxon>Pyronemataceae</taxon>
        <taxon>Pyronema</taxon>
    </lineage>
</organism>
<dbReference type="EMBL" id="HF935634">
    <property type="protein sequence ID" value="CCX11713.1"/>
    <property type="molecule type" value="Genomic_DNA"/>
</dbReference>
<evidence type="ECO:0000313" key="5">
    <source>
        <dbReference type="Proteomes" id="UP000018144"/>
    </source>
</evidence>
<sequence>MAFPRPILASSLFESLNRSPIHSIPTSCTALDSILNGGIPYGSVISLSGPHAPTRTLMHVFAAYLVSDSVTEAMWIDTSGNFAGGTLKEVIEAKLQQQQRVDINKVLDKAQVGRVFDLTGIEETVREILVEHEKNQGAERVVEDSQAEDMEVEEQNGEIDHEGANPYSRRKTGVRLIVVDTITQPYASMVNKNQLEGL</sequence>
<evidence type="ECO:0000256" key="2">
    <source>
        <dbReference type="ARBA" id="ARBA00023242"/>
    </source>
</evidence>
<dbReference type="InterPro" id="IPR051988">
    <property type="entry name" value="HRR_RAD51_Paralog"/>
</dbReference>
<dbReference type="GO" id="GO:0000723">
    <property type="term" value="P:telomere maintenance"/>
    <property type="evidence" value="ECO:0007669"/>
    <property type="project" value="TreeGrafter"/>
</dbReference>
<dbReference type="GO" id="GO:0042148">
    <property type="term" value="P:DNA strand invasion"/>
    <property type="evidence" value="ECO:0007669"/>
    <property type="project" value="TreeGrafter"/>
</dbReference>
<dbReference type="PANTHER" id="PTHR46457">
    <property type="entry name" value="DNA REPAIR PROTEIN RAD51 HOMOLOG 4"/>
    <property type="match status" value="1"/>
</dbReference>
<comment type="subcellular location">
    <subcellularLocation>
        <location evidence="1">Nucleus</location>
    </subcellularLocation>
</comment>
<feature type="compositionally biased region" description="Acidic residues" evidence="3">
    <location>
        <begin position="145"/>
        <end position="157"/>
    </location>
</feature>
<name>U4L519_PYROM</name>
<dbReference type="STRING" id="1076935.U4L519"/>
<keyword evidence="5" id="KW-1185">Reference proteome</keyword>
<dbReference type="GO" id="GO:0000724">
    <property type="term" value="P:double-strand break repair via homologous recombination"/>
    <property type="evidence" value="ECO:0007669"/>
    <property type="project" value="TreeGrafter"/>
</dbReference>
<dbReference type="GO" id="GO:0005815">
    <property type="term" value="C:microtubule organizing center"/>
    <property type="evidence" value="ECO:0007669"/>
    <property type="project" value="TreeGrafter"/>
</dbReference>
<dbReference type="OrthoDB" id="336321at2759"/>
<dbReference type="GO" id="GO:0033063">
    <property type="term" value="C:Rad51B-Rad51C-Rad51D-XRCC2 complex"/>
    <property type="evidence" value="ECO:0007669"/>
    <property type="project" value="TreeGrafter"/>
</dbReference>
<dbReference type="GO" id="GO:0003697">
    <property type="term" value="F:single-stranded DNA binding"/>
    <property type="evidence" value="ECO:0007669"/>
    <property type="project" value="TreeGrafter"/>
</dbReference>
<evidence type="ECO:0000313" key="4">
    <source>
        <dbReference type="EMBL" id="CCX11713.1"/>
    </source>
</evidence>
<protein>
    <submittedName>
        <fullName evidence="4">Similar to DNA repair protein RAD51 homolog 2 acc. no. O35719</fullName>
    </submittedName>
</protein>
<dbReference type="PANTHER" id="PTHR46457:SF1">
    <property type="entry name" value="DNA REPAIR PROTEIN RAD51 HOMOLOG 4"/>
    <property type="match status" value="1"/>
</dbReference>
<dbReference type="GO" id="GO:0007131">
    <property type="term" value="P:reciprocal meiotic recombination"/>
    <property type="evidence" value="ECO:0007669"/>
    <property type="project" value="TreeGrafter"/>
</dbReference>
<dbReference type="AlphaFoldDB" id="U4L519"/>
<dbReference type="Proteomes" id="UP000018144">
    <property type="component" value="Unassembled WGS sequence"/>
</dbReference>
<dbReference type="GO" id="GO:0000400">
    <property type="term" value="F:four-way junction DNA binding"/>
    <property type="evidence" value="ECO:0007669"/>
    <property type="project" value="TreeGrafter"/>
</dbReference>
<gene>
    <name evidence="4" type="ORF">PCON_11307</name>
</gene>
<feature type="region of interest" description="Disordered" evidence="3">
    <location>
        <begin position="136"/>
        <end position="166"/>
    </location>
</feature>
<evidence type="ECO:0000256" key="1">
    <source>
        <dbReference type="ARBA" id="ARBA00004123"/>
    </source>
</evidence>